<sequence length="28" mass="3205">MLCIFFVCVYTRKCRNNASISNFGGGFR</sequence>
<name>A0A6G0W3X0_APHCR</name>
<keyword evidence="2" id="KW-1185">Reference proteome</keyword>
<evidence type="ECO:0000313" key="2">
    <source>
        <dbReference type="Proteomes" id="UP000478052"/>
    </source>
</evidence>
<dbReference type="Proteomes" id="UP000478052">
    <property type="component" value="Unassembled WGS sequence"/>
</dbReference>
<organism evidence="1 2">
    <name type="scientific">Aphis craccivora</name>
    <name type="common">Cowpea aphid</name>
    <dbReference type="NCBI Taxonomy" id="307492"/>
    <lineage>
        <taxon>Eukaryota</taxon>
        <taxon>Metazoa</taxon>
        <taxon>Ecdysozoa</taxon>
        <taxon>Arthropoda</taxon>
        <taxon>Hexapoda</taxon>
        <taxon>Insecta</taxon>
        <taxon>Pterygota</taxon>
        <taxon>Neoptera</taxon>
        <taxon>Paraneoptera</taxon>
        <taxon>Hemiptera</taxon>
        <taxon>Sternorrhyncha</taxon>
        <taxon>Aphidomorpha</taxon>
        <taxon>Aphidoidea</taxon>
        <taxon>Aphididae</taxon>
        <taxon>Aphidini</taxon>
        <taxon>Aphis</taxon>
        <taxon>Aphis</taxon>
    </lineage>
</organism>
<proteinExistence type="predicted"/>
<reference evidence="1 2" key="1">
    <citation type="submission" date="2019-08" db="EMBL/GenBank/DDBJ databases">
        <title>Whole genome of Aphis craccivora.</title>
        <authorList>
            <person name="Voronova N.V."/>
            <person name="Shulinski R.S."/>
            <person name="Bandarenka Y.V."/>
            <person name="Zhorov D.G."/>
            <person name="Warner D."/>
        </authorList>
    </citation>
    <scope>NUCLEOTIDE SEQUENCE [LARGE SCALE GENOMIC DNA]</scope>
    <source>
        <strain evidence="1">180601</strain>
        <tissue evidence="1">Whole Body</tissue>
    </source>
</reference>
<gene>
    <name evidence="1" type="ORF">FWK35_00028441</name>
</gene>
<accession>A0A6G0W3X0</accession>
<comment type="caution">
    <text evidence="1">The sequence shown here is derived from an EMBL/GenBank/DDBJ whole genome shotgun (WGS) entry which is preliminary data.</text>
</comment>
<dbReference type="AlphaFoldDB" id="A0A6G0W3X0"/>
<dbReference type="EMBL" id="VUJU01009638">
    <property type="protein sequence ID" value="KAF0718781.1"/>
    <property type="molecule type" value="Genomic_DNA"/>
</dbReference>
<protein>
    <submittedName>
        <fullName evidence="1">Uncharacterized protein</fullName>
    </submittedName>
</protein>
<evidence type="ECO:0000313" key="1">
    <source>
        <dbReference type="EMBL" id="KAF0718781.1"/>
    </source>
</evidence>